<sequence>MARGKRVARRLGAWICFADESGISLRPARARTWARRGNTPIVTVAGRGGRKLSLAGIVAYRDGHQPRIIYRTMVHRGRKGEPKGFGEDHFTELLDATHQHLDAPIILLWDGLPQHKSAKMRALIAARPWLRVYRLPGYAPELNPVENMWSSLKRGMANLAPGGIDDLLRIAKNRLKRMQYRPTLAYGFLATSGLAPP</sequence>
<proteinExistence type="predicted"/>
<dbReference type="Proteomes" id="UP000679690">
    <property type="component" value="Unassembled WGS sequence"/>
</dbReference>
<name>A0ABS3USS8_9ACTN</name>
<reference evidence="2 3" key="1">
    <citation type="submission" date="2021-03" db="EMBL/GenBank/DDBJ databases">
        <title>Actinoplanes flavus sp. nov., a novel actinomycete isolated from Coconut Palm rhizosphere soil.</title>
        <authorList>
            <person name="Luo X."/>
        </authorList>
    </citation>
    <scope>NUCLEOTIDE SEQUENCE [LARGE SCALE GENOMIC DNA]</scope>
    <source>
        <strain evidence="2 3">NEAU-H7</strain>
    </source>
</reference>
<protein>
    <submittedName>
        <fullName evidence="2">Transposase</fullName>
    </submittedName>
</protein>
<dbReference type="InterPro" id="IPR038717">
    <property type="entry name" value="Tc1-like_DDE_dom"/>
</dbReference>
<keyword evidence="3" id="KW-1185">Reference proteome</keyword>
<accession>A0ABS3USS8</accession>
<comment type="caution">
    <text evidence="2">The sequence shown here is derived from an EMBL/GenBank/DDBJ whole genome shotgun (WGS) entry which is preliminary data.</text>
</comment>
<feature type="domain" description="Tc1-like transposase DDE" evidence="1">
    <location>
        <begin position="15"/>
        <end position="158"/>
    </location>
</feature>
<evidence type="ECO:0000313" key="2">
    <source>
        <dbReference type="EMBL" id="MBO3741626.1"/>
    </source>
</evidence>
<dbReference type="EMBL" id="JAGFNS010000022">
    <property type="protein sequence ID" value="MBO3741626.1"/>
    <property type="molecule type" value="Genomic_DNA"/>
</dbReference>
<dbReference type="Gene3D" id="3.30.420.10">
    <property type="entry name" value="Ribonuclease H-like superfamily/Ribonuclease H"/>
    <property type="match status" value="1"/>
</dbReference>
<organism evidence="2 3">
    <name type="scientific">Actinoplanes flavus</name>
    <dbReference type="NCBI Taxonomy" id="2820290"/>
    <lineage>
        <taxon>Bacteria</taxon>
        <taxon>Bacillati</taxon>
        <taxon>Actinomycetota</taxon>
        <taxon>Actinomycetes</taxon>
        <taxon>Micromonosporales</taxon>
        <taxon>Micromonosporaceae</taxon>
        <taxon>Actinoplanes</taxon>
    </lineage>
</organism>
<dbReference type="RefSeq" id="WP_208470769.1">
    <property type="nucleotide sequence ID" value="NZ_JAGFNS010000022.1"/>
</dbReference>
<evidence type="ECO:0000313" key="3">
    <source>
        <dbReference type="Proteomes" id="UP000679690"/>
    </source>
</evidence>
<dbReference type="InterPro" id="IPR036397">
    <property type="entry name" value="RNaseH_sf"/>
</dbReference>
<evidence type="ECO:0000259" key="1">
    <source>
        <dbReference type="Pfam" id="PF13358"/>
    </source>
</evidence>
<gene>
    <name evidence="2" type="ORF">J5X75_29375</name>
</gene>
<dbReference type="Pfam" id="PF13358">
    <property type="entry name" value="DDE_3"/>
    <property type="match status" value="1"/>
</dbReference>